<dbReference type="SUPFAM" id="SSF54427">
    <property type="entry name" value="NTF2-like"/>
    <property type="match status" value="1"/>
</dbReference>
<keyword evidence="3" id="KW-1185">Reference proteome</keyword>
<dbReference type="Pfam" id="PF13577">
    <property type="entry name" value="SnoaL_4"/>
    <property type="match status" value="1"/>
</dbReference>
<dbReference type="Proteomes" id="UP000008363">
    <property type="component" value="Unassembled WGS sequence"/>
</dbReference>
<comment type="caution">
    <text evidence="2">The sequence shown here is derived from an EMBL/GenBank/DDBJ whole genome shotgun (WGS) entry which is preliminary data.</text>
</comment>
<dbReference type="AlphaFoldDB" id="K6WC64"/>
<dbReference type="eggNOG" id="COG5517">
    <property type="taxonomic scope" value="Bacteria"/>
</dbReference>
<evidence type="ECO:0000313" key="3">
    <source>
        <dbReference type="Proteomes" id="UP000008363"/>
    </source>
</evidence>
<dbReference type="InterPro" id="IPR037401">
    <property type="entry name" value="SnoaL-like"/>
</dbReference>
<sequence>MTADGALEVIADCSPAWAARAGHVEPVGAQQIPEDAAELANRYALIDTVQRYAYAYDERSLSALRELFTESVVFSYTVSGGPIGEVHGRDAVIGWLDEIMASQADQRRHIVSNIVTQHLGPESATVVAYLALFSVAATAQLVTTGFYRFELVRRDDRWRISAVLDGLDRPF</sequence>
<accession>K6WC64</accession>
<organism evidence="2 3">
    <name type="scientific">Gordonia rhizosphera NBRC 16068</name>
    <dbReference type="NCBI Taxonomy" id="1108045"/>
    <lineage>
        <taxon>Bacteria</taxon>
        <taxon>Bacillati</taxon>
        <taxon>Actinomycetota</taxon>
        <taxon>Actinomycetes</taxon>
        <taxon>Mycobacteriales</taxon>
        <taxon>Gordoniaceae</taxon>
        <taxon>Gordonia</taxon>
    </lineage>
</organism>
<evidence type="ECO:0000313" key="2">
    <source>
        <dbReference type="EMBL" id="GAB91296.1"/>
    </source>
</evidence>
<dbReference type="CDD" id="cd00531">
    <property type="entry name" value="NTF2_like"/>
    <property type="match status" value="1"/>
</dbReference>
<dbReference type="Gene3D" id="3.10.450.50">
    <property type="match status" value="1"/>
</dbReference>
<feature type="domain" description="SnoaL-like" evidence="1">
    <location>
        <begin position="38"/>
        <end position="162"/>
    </location>
</feature>
<dbReference type="InterPro" id="IPR032710">
    <property type="entry name" value="NTF2-like_dom_sf"/>
</dbReference>
<protein>
    <recommendedName>
        <fullName evidence="1">SnoaL-like domain-containing protein</fullName>
    </recommendedName>
</protein>
<name>K6WC64_9ACTN</name>
<gene>
    <name evidence="2" type="ORF">GORHZ_126_00370</name>
</gene>
<dbReference type="EMBL" id="BAHC01000126">
    <property type="protein sequence ID" value="GAB91296.1"/>
    <property type="molecule type" value="Genomic_DNA"/>
</dbReference>
<proteinExistence type="predicted"/>
<dbReference type="STRING" id="1108045.GORHZ_126_00370"/>
<evidence type="ECO:0000259" key="1">
    <source>
        <dbReference type="Pfam" id="PF13577"/>
    </source>
</evidence>
<dbReference type="OrthoDB" id="4715294at2"/>
<dbReference type="RefSeq" id="WP_006334634.1">
    <property type="nucleotide sequence ID" value="NZ_BAHC01000126.1"/>
</dbReference>
<reference evidence="2 3" key="1">
    <citation type="submission" date="2012-08" db="EMBL/GenBank/DDBJ databases">
        <title>Whole genome shotgun sequence of Gordonia rhizosphera NBRC 16068.</title>
        <authorList>
            <person name="Takarada H."/>
            <person name="Isaki S."/>
            <person name="Hosoyama A."/>
            <person name="Tsuchikane K."/>
            <person name="Katsumata H."/>
            <person name="Baba S."/>
            <person name="Ohji S."/>
            <person name="Yamazaki S."/>
            <person name="Fujita N."/>
        </authorList>
    </citation>
    <scope>NUCLEOTIDE SEQUENCE [LARGE SCALE GENOMIC DNA]</scope>
    <source>
        <strain evidence="2 3">NBRC 16068</strain>
    </source>
</reference>